<dbReference type="InterPro" id="IPR000253">
    <property type="entry name" value="FHA_dom"/>
</dbReference>
<evidence type="ECO:0000256" key="6">
    <source>
        <dbReference type="ARBA" id="ARBA00023128"/>
    </source>
</evidence>
<dbReference type="SMART" id="SM00129">
    <property type="entry name" value="KISc"/>
    <property type="match status" value="1"/>
</dbReference>
<dbReference type="Proteomes" id="UP001208570">
    <property type="component" value="Unassembled WGS sequence"/>
</dbReference>
<keyword evidence="2" id="KW-0813">Transport</keyword>
<keyword evidence="16" id="KW-1185">Reference proteome</keyword>
<dbReference type="SUPFAM" id="SSF49879">
    <property type="entry name" value="SMAD/FHA domain"/>
    <property type="match status" value="1"/>
</dbReference>
<evidence type="ECO:0000256" key="3">
    <source>
        <dbReference type="ARBA" id="ARBA00022741"/>
    </source>
</evidence>
<evidence type="ECO:0000256" key="2">
    <source>
        <dbReference type="ARBA" id="ARBA00022448"/>
    </source>
</evidence>
<evidence type="ECO:0000256" key="5">
    <source>
        <dbReference type="ARBA" id="ARBA00023054"/>
    </source>
</evidence>
<evidence type="ECO:0000256" key="11">
    <source>
        <dbReference type="PROSITE-ProRule" id="PRU00283"/>
    </source>
</evidence>
<dbReference type="EMBL" id="JAODUP010000154">
    <property type="protein sequence ID" value="KAK2159394.1"/>
    <property type="molecule type" value="Genomic_DNA"/>
</dbReference>
<comment type="subcellular location">
    <subcellularLocation>
        <location evidence="1">Mitochondrion membrane</location>
        <topology evidence="1">Peripheral membrane protein</topology>
    </subcellularLocation>
</comment>
<dbReference type="Pfam" id="PF00498">
    <property type="entry name" value="FHA"/>
    <property type="match status" value="1"/>
</dbReference>
<dbReference type="GO" id="GO:0003777">
    <property type="term" value="F:microtubule motor activity"/>
    <property type="evidence" value="ECO:0007669"/>
    <property type="project" value="InterPro"/>
</dbReference>
<keyword evidence="6" id="KW-0496">Mitochondrion</keyword>
<evidence type="ECO:0000256" key="8">
    <source>
        <dbReference type="ARBA" id="ARBA00023175"/>
    </source>
</evidence>
<dbReference type="GO" id="GO:0005524">
    <property type="term" value="F:ATP binding"/>
    <property type="evidence" value="ECO:0007669"/>
    <property type="project" value="UniProtKB-UniRule"/>
</dbReference>
<dbReference type="AlphaFoldDB" id="A0AAD9JU18"/>
<evidence type="ECO:0000256" key="7">
    <source>
        <dbReference type="ARBA" id="ARBA00023136"/>
    </source>
</evidence>
<evidence type="ECO:0000256" key="12">
    <source>
        <dbReference type="SAM" id="Coils"/>
    </source>
</evidence>
<gene>
    <name evidence="15" type="ORF">LSH36_154g12000</name>
</gene>
<evidence type="ECO:0000256" key="1">
    <source>
        <dbReference type="ARBA" id="ARBA00004318"/>
    </source>
</evidence>
<proteinExistence type="inferred from homology"/>
<feature type="region of interest" description="Disordered" evidence="13">
    <location>
        <begin position="884"/>
        <end position="928"/>
    </location>
</feature>
<dbReference type="GO" id="GO:0031966">
    <property type="term" value="C:mitochondrial membrane"/>
    <property type="evidence" value="ECO:0007669"/>
    <property type="project" value="UniProtKB-SubCell"/>
</dbReference>
<evidence type="ECO:0000256" key="9">
    <source>
        <dbReference type="ARBA" id="ARBA00054688"/>
    </source>
</evidence>
<dbReference type="InterPro" id="IPR035892">
    <property type="entry name" value="C2_domain_sf"/>
</dbReference>
<dbReference type="PRINTS" id="PR00380">
    <property type="entry name" value="KINESINHEAVY"/>
</dbReference>
<dbReference type="PROSITE" id="PS50067">
    <property type="entry name" value="KINESIN_MOTOR_2"/>
    <property type="match status" value="1"/>
</dbReference>
<keyword evidence="7" id="KW-0472">Membrane</keyword>
<evidence type="ECO:0000313" key="16">
    <source>
        <dbReference type="Proteomes" id="UP001208570"/>
    </source>
</evidence>
<dbReference type="PROSITE" id="PS00411">
    <property type="entry name" value="KINESIN_MOTOR_1"/>
    <property type="match status" value="1"/>
</dbReference>
<dbReference type="FunFam" id="3.40.850.10:FF:000063">
    <property type="entry name" value="Kinesin-like protein"/>
    <property type="match status" value="1"/>
</dbReference>
<keyword evidence="3 11" id="KW-0547">Nucleotide-binding</keyword>
<evidence type="ECO:0000259" key="14">
    <source>
        <dbReference type="PROSITE" id="PS50067"/>
    </source>
</evidence>
<sequence>MPSESVKVAVRVRPFNQREKNAKSKCIISMKDNSTTITNPATGEKKVFAYDHSYWSHDGYNVDPDGIFVSEPDHEPPYADQQNVFNDLGRGVLDNAWQGYNAALFAYGQTGSGKSYSMIGYGPNKGIVPITCGQLFKAIDENNDDQKQFQVTFSMLEIYNEHVRDLLTAAKSQPAGGLRVRQHPQTGFYVDGLKQIPTDSYKQIQRLMDQGTVNRTTASTDMNATSSRSHMVITITFKQIYKNDRGQSTTKSSRISLVDLAGSERAASTGATGDRLKEGSAINQSLSTLGNVISSLADKANGKSNIIVPYRDSVLTKLLQSALGGNSKQNWAKSIKNQATINESPTDKLIRELKAEKLRLLEELKKLKSGQDSNSEEVEDLLEENRRQMADINLTWEQRMEEARAEWEKSLQENSQDSRLRQVPYLQNINEDPYLSGVVKLPLEDGVTTLGKPNGSNDHTNYIDIRGLRIQINHAKFENKGNKVLIEPGSRSAEIRVNGKRITRHTKLHHLDRIKLGSNNLYLYVGYPEERTDKDDIQQYDYDFFQSELADGAGMGTNLMRSMSVVDSHETDPGTIIVFQHYSNILSKVYEANAMSEEMEKGVIFEAVIKNLTGHDALGRPRDKEVVVRVTSKPTKKVWIWSEEKFLNRKYMIEEMYMRWLEGEDVKIDKTKDPFWDPVEDIYLGSCHVWLNNVAYCMDSEDYMDIRDHHGKEVAQLHVSIAPCDKKGRLFKDETVVFDPSQLEGRRLDFMIMVPQGRDVLWVKEDNTRGVYFSFSFYDHPKPIKSKVIWESMNPHFDFKQHISIPQVGQDLLKYLQSHALVVELLGTQVPEKEKHLSKTATKISKSAEIRIKELQYALAKKEAEVTRLRAERDKARKHLEKFKPLDLRRDSSSSESPYAMVVNDPCPSPRRKTPLLRSNSAQGPIGSLDSEMAKAMKVFFRDVKTVQKKLDIIKANDADVLALSDLDSLQTVLKQQHNDVVDVDTSLAETVGTLKEAMMTIIKRKKQQDAQHNGDIMNEAR</sequence>
<feature type="binding site" evidence="11">
    <location>
        <begin position="108"/>
        <end position="115"/>
    </location>
    <ligand>
        <name>ATP</name>
        <dbReference type="ChEBI" id="CHEBI:30616"/>
    </ligand>
</feature>
<comment type="similarity">
    <text evidence="11">Belongs to the TRAFAC class myosin-kinesin ATPase superfamily. Kinesin family.</text>
</comment>
<comment type="caution">
    <text evidence="15">The sequence shown here is derived from an EMBL/GenBank/DDBJ whole genome shotgun (WGS) entry which is preliminary data.</text>
</comment>
<protein>
    <recommendedName>
        <fullName evidence="10">Kinesin-like protein 6</fullName>
    </recommendedName>
</protein>
<dbReference type="FunFam" id="2.60.200.20:FF:000034">
    <property type="entry name" value="kinesin-like protein KIF28P"/>
    <property type="match status" value="1"/>
</dbReference>
<dbReference type="GO" id="GO:0007018">
    <property type="term" value="P:microtubule-based movement"/>
    <property type="evidence" value="ECO:0007669"/>
    <property type="project" value="InterPro"/>
</dbReference>
<feature type="compositionally biased region" description="Basic and acidic residues" evidence="13">
    <location>
        <begin position="884"/>
        <end position="893"/>
    </location>
</feature>
<evidence type="ECO:0000256" key="10">
    <source>
        <dbReference type="ARBA" id="ARBA00079247"/>
    </source>
</evidence>
<feature type="domain" description="Kinesin motor" evidence="14">
    <location>
        <begin position="5"/>
        <end position="361"/>
    </location>
</feature>
<accession>A0AAD9JU18</accession>
<dbReference type="Gene3D" id="3.40.850.10">
    <property type="entry name" value="Kinesin motor domain"/>
    <property type="match status" value="1"/>
</dbReference>
<evidence type="ECO:0000256" key="4">
    <source>
        <dbReference type="ARBA" id="ARBA00022840"/>
    </source>
</evidence>
<evidence type="ECO:0000256" key="13">
    <source>
        <dbReference type="SAM" id="MobiDB-lite"/>
    </source>
</evidence>
<dbReference type="SUPFAM" id="SSF52540">
    <property type="entry name" value="P-loop containing nucleoside triphosphate hydrolases"/>
    <property type="match status" value="1"/>
</dbReference>
<evidence type="ECO:0000313" key="15">
    <source>
        <dbReference type="EMBL" id="KAK2159394.1"/>
    </source>
</evidence>
<dbReference type="Gene3D" id="2.60.200.20">
    <property type="match status" value="1"/>
</dbReference>
<dbReference type="InterPro" id="IPR036961">
    <property type="entry name" value="Kinesin_motor_dom_sf"/>
</dbReference>
<dbReference type="InterPro" id="IPR019821">
    <property type="entry name" value="Kinesin_motor_CS"/>
</dbReference>
<dbReference type="SUPFAM" id="SSF49562">
    <property type="entry name" value="C2 domain (Calcium/lipid-binding domain, CaLB)"/>
    <property type="match status" value="1"/>
</dbReference>
<comment type="function">
    <text evidence="9">Microtubule-dependent motor protein required for mitochondrion morphology and transport of mitochondria in neuronal cells.</text>
</comment>
<dbReference type="GO" id="GO:0008017">
    <property type="term" value="F:microtubule binding"/>
    <property type="evidence" value="ECO:0007669"/>
    <property type="project" value="InterPro"/>
</dbReference>
<dbReference type="InterPro" id="IPR008984">
    <property type="entry name" value="SMAD_FHA_dom_sf"/>
</dbReference>
<organism evidence="15 16">
    <name type="scientific">Paralvinella palmiformis</name>
    <dbReference type="NCBI Taxonomy" id="53620"/>
    <lineage>
        <taxon>Eukaryota</taxon>
        <taxon>Metazoa</taxon>
        <taxon>Spiralia</taxon>
        <taxon>Lophotrochozoa</taxon>
        <taxon>Annelida</taxon>
        <taxon>Polychaeta</taxon>
        <taxon>Sedentaria</taxon>
        <taxon>Canalipalpata</taxon>
        <taxon>Terebellida</taxon>
        <taxon>Terebelliformia</taxon>
        <taxon>Alvinellidae</taxon>
        <taxon>Paralvinella</taxon>
    </lineage>
</organism>
<dbReference type="PANTHER" id="PTHR47117">
    <property type="entry name" value="STAR-RELATED LIPID TRANSFER PROTEIN 9"/>
    <property type="match status" value="1"/>
</dbReference>
<reference evidence="15" key="1">
    <citation type="journal article" date="2023" name="Mol. Biol. Evol.">
        <title>Third-Generation Sequencing Reveals the Adaptive Role of the Epigenome in Three Deep-Sea Polychaetes.</title>
        <authorList>
            <person name="Perez M."/>
            <person name="Aroh O."/>
            <person name="Sun Y."/>
            <person name="Lan Y."/>
            <person name="Juniper S.K."/>
            <person name="Young C.R."/>
            <person name="Angers B."/>
            <person name="Qian P.Y."/>
        </authorList>
    </citation>
    <scope>NUCLEOTIDE SEQUENCE</scope>
    <source>
        <strain evidence="15">P08H-3</strain>
    </source>
</reference>
<dbReference type="InterPro" id="IPR027417">
    <property type="entry name" value="P-loop_NTPase"/>
</dbReference>
<keyword evidence="4 11" id="KW-0067">ATP-binding</keyword>
<dbReference type="InterPro" id="IPR001752">
    <property type="entry name" value="Kinesin_motor_dom"/>
</dbReference>
<feature type="coiled-coil region" evidence="12">
    <location>
        <begin position="845"/>
        <end position="879"/>
    </location>
</feature>
<name>A0AAD9JU18_9ANNE</name>
<keyword evidence="5 12" id="KW-0175">Coiled coil</keyword>
<keyword evidence="8 11" id="KW-0505">Motor protein</keyword>
<dbReference type="Pfam" id="PF00225">
    <property type="entry name" value="Kinesin"/>
    <property type="match status" value="1"/>
</dbReference>
<dbReference type="CDD" id="cd22709">
    <property type="entry name" value="FHA_KIF28P"/>
    <property type="match status" value="1"/>
</dbReference>